<reference evidence="6 7" key="1">
    <citation type="submission" date="2019-06" db="EMBL/GenBank/DDBJ databases">
        <title>Sequencing the genomes of 1000 actinobacteria strains.</title>
        <authorList>
            <person name="Klenk H.-P."/>
        </authorList>
    </citation>
    <scope>NUCLEOTIDE SEQUENCE [LARGE SCALE GENOMIC DNA]</scope>
    <source>
        <strain evidence="6 7">DSM 45456</strain>
    </source>
</reference>
<name>A0A543J5J6_9PSEU</name>
<dbReference type="EMBL" id="VFPP01000001">
    <property type="protein sequence ID" value="TQM78120.1"/>
    <property type="molecule type" value="Genomic_DNA"/>
</dbReference>
<keyword evidence="3" id="KW-0804">Transcription</keyword>
<evidence type="ECO:0000256" key="3">
    <source>
        <dbReference type="ARBA" id="ARBA00023163"/>
    </source>
</evidence>
<dbReference type="PANTHER" id="PTHR30055:SF151">
    <property type="entry name" value="TRANSCRIPTIONAL REGULATORY PROTEIN"/>
    <property type="match status" value="1"/>
</dbReference>
<evidence type="ECO:0000256" key="4">
    <source>
        <dbReference type="PROSITE-ProRule" id="PRU00335"/>
    </source>
</evidence>
<evidence type="ECO:0000313" key="7">
    <source>
        <dbReference type="Proteomes" id="UP000316628"/>
    </source>
</evidence>
<dbReference type="GO" id="GO:0045892">
    <property type="term" value="P:negative regulation of DNA-templated transcription"/>
    <property type="evidence" value="ECO:0007669"/>
    <property type="project" value="InterPro"/>
</dbReference>
<dbReference type="SUPFAM" id="SSF48498">
    <property type="entry name" value="Tetracyclin repressor-like, C-terminal domain"/>
    <property type="match status" value="1"/>
</dbReference>
<protein>
    <submittedName>
        <fullName evidence="6">TetR family transcriptional regulator</fullName>
    </submittedName>
</protein>
<organism evidence="6 7">
    <name type="scientific">Saccharothrix saharensis</name>
    <dbReference type="NCBI Taxonomy" id="571190"/>
    <lineage>
        <taxon>Bacteria</taxon>
        <taxon>Bacillati</taxon>
        <taxon>Actinomycetota</taxon>
        <taxon>Actinomycetes</taxon>
        <taxon>Pseudonocardiales</taxon>
        <taxon>Pseudonocardiaceae</taxon>
        <taxon>Saccharothrix</taxon>
    </lineage>
</organism>
<dbReference type="AlphaFoldDB" id="A0A543J5J6"/>
<dbReference type="GO" id="GO:0003700">
    <property type="term" value="F:DNA-binding transcription factor activity"/>
    <property type="evidence" value="ECO:0007669"/>
    <property type="project" value="TreeGrafter"/>
</dbReference>
<dbReference type="GO" id="GO:0000976">
    <property type="term" value="F:transcription cis-regulatory region binding"/>
    <property type="evidence" value="ECO:0007669"/>
    <property type="project" value="TreeGrafter"/>
</dbReference>
<gene>
    <name evidence="6" type="ORF">FHX81_0369</name>
</gene>
<dbReference type="Pfam" id="PF00440">
    <property type="entry name" value="TetR_N"/>
    <property type="match status" value="1"/>
</dbReference>
<dbReference type="PROSITE" id="PS50977">
    <property type="entry name" value="HTH_TETR_2"/>
    <property type="match status" value="1"/>
</dbReference>
<dbReference type="RefSeq" id="WP_141974907.1">
    <property type="nucleotide sequence ID" value="NZ_VFPP01000001.1"/>
</dbReference>
<evidence type="ECO:0000256" key="2">
    <source>
        <dbReference type="ARBA" id="ARBA00023125"/>
    </source>
</evidence>
<evidence type="ECO:0000259" key="5">
    <source>
        <dbReference type="PROSITE" id="PS50977"/>
    </source>
</evidence>
<keyword evidence="2 4" id="KW-0238">DNA-binding</keyword>
<sequence length="248" mass="26702">MATEHPGDPARTLAVLWRTGDRTARKDLGVDRIVAAAVTLADTEGLTALSMRRVADTLGVGTMSLYTHVPGKAELLDAMVDAVHAETPRPDDVPGGWRGRLARIARDNLDLHLRHPWLLQVPTHRAVLGPHVVAKYDYELRAVDGIGLTDLEMDSVLTLVLGHVRAAARIAVDADLTRRDTGLTDEQWWQAAGPLLARVLDPARFPTAARVGAAAGQTHGAAHDADHAFTFGLDRILDGIDALVASRQ</sequence>
<dbReference type="InterPro" id="IPR050109">
    <property type="entry name" value="HTH-type_TetR-like_transc_reg"/>
</dbReference>
<dbReference type="InterPro" id="IPR004111">
    <property type="entry name" value="Repressor_TetR_C"/>
</dbReference>
<feature type="domain" description="HTH tetR-type" evidence="5">
    <location>
        <begin position="27"/>
        <end position="87"/>
    </location>
</feature>
<feature type="DNA-binding region" description="H-T-H motif" evidence="4">
    <location>
        <begin position="50"/>
        <end position="69"/>
    </location>
</feature>
<keyword evidence="1" id="KW-0805">Transcription regulation</keyword>
<dbReference type="SUPFAM" id="SSF46689">
    <property type="entry name" value="Homeodomain-like"/>
    <property type="match status" value="1"/>
</dbReference>
<dbReference type="Pfam" id="PF02909">
    <property type="entry name" value="TetR_C_1"/>
    <property type="match status" value="1"/>
</dbReference>
<proteinExistence type="predicted"/>
<dbReference type="OrthoDB" id="2570341at2"/>
<accession>A0A543J5J6</accession>
<comment type="caution">
    <text evidence="6">The sequence shown here is derived from an EMBL/GenBank/DDBJ whole genome shotgun (WGS) entry which is preliminary data.</text>
</comment>
<dbReference type="InterPro" id="IPR009057">
    <property type="entry name" value="Homeodomain-like_sf"/>
</dbReference>
<evidence type="ECO:0000313" key="6">
    <source>
        <dbReference type="EMBL" id="TQM78120.1"/>
    </source>
</evidence>
<dbReference type="Proteomes" id="UP000316628">
    <property type="component" value="Unassembled WGS sequence"/>
</dbReference>
<dbReference type="Gene3D" id="1.10.357.10">
    <property type="entry name" value="Tetracycline Repressor, domain 2"/>
    <property type="match status" value="1"/>
</dbReference>
<keyword evidence="7" id="KW-1185">Reference proteome</keyword>
<dbReference type="InterPro" id="IPR001647">
    <property type="entry name" value="HTH_TetR"/>
</dbReference>
<dbReference type="InterPro" id="IPR036271">
    <property type="entry name" value="Tet_transcr_reg_TetR-rel_C_sf"/>
</dbReference>
<evidence type="ECO:0000256" key="1">
    <source>
        <dbReference type="ARBA" id="ARBA00023015"/>
    </source>
</evidence>
<dbReference type="Gene3D" id="1.10.10.60">
    <property type="entry name" value="Homeodomain-like"/>
    <property type="match status" value="1"/>
</dbReference>
<dbReference type="PANTHER" id="PTHR30055">
    <property type="entry name" value="HTH-TYPE TRANSCRIPTIONAL REGULATOR RUTR"/>
    <property type="match status" value="1"/>
</dbReference>